<feature type="signal peptide" evidence="2">
    <location>
        <begin position="1"/>
        <end position="27"/>
    </location>
</feature>
<dbReference type="InterPro" id="IPR000192">
    <property type="entry name" value="Aminotrans_V_dom"/>
</dbReference>
<dbReference type="PANTHER" id="PTHR43586:SF15">
    <property type="entry name" value="BLR3095 PROTEIN"/>
    <property type="match status" value="1"/>
</dbReference>
<dbReference type="InterPro" id="IPR015421">
    <property type="entry name" value="PyrdxlP-dep_Trfase_major"/>
</dbReference>
<dbReference type="Proteomes" id="UP000015525">
    <property type="component" value="Unassembled WGS sequence"/>
</dbReference>
<protein>
    <recommendedName>
        <fullName evidence="3">Aminotransferase class V domain-containing protein</fullName>
    </recommendedName>
</protein>
<comment type="caution">
    <text evidence="4">The sequence shown here is derived from an EMBL/GenBank/DDBJ whole genome shotgun (WGS) entry which is preliminary data.</text>
</comment>
<keyword evidence="1" id="KW-0663">Pyridoxal phosphate</keyword>
<proteinExistence type="predicted"/>
<organism evidence="4 5">
    <name type="scientific">Sphingobium quisquiliarum P25</name>
    <dbReference type="NCBI Taxonomy" id="1329909"/>
    <lineage>
        <taxon>Bacteria</taxon>
        <taxon>Pseudomonadati</taxon>
        <taxon>Pseudomonadota</taxon>
        <taxon>Alphaproteobacteria</taxon>
        <taxon>Sphingomonadales</taxon>
        <taxon>Sphingomonadaceae</taxon>
        <taxon>Sphingobium</taxon>
    </lineage>
</organism>
<dbReference type="PATRIC" id="fig|1329909.3.peg.2526"/>
<gene>
    <name evidence="4" type="ORF">L288_13055</name>
</gene>
<dbReference type="Pfam" id="PF00266">
    <property type="entry name" value="Aminotran_5"/>
    <property type="match status" value="1"/>
</dbReference>
<reference evidence="4 5" key="1">
    <citation type="journal article" date="2013" name="Genome Announc.">
        <title>Draft Genome Sequence of Sphingobium quisquiliarum Strain P25T, a Novel Hexachlorocyclohexane (HCH)-Degrading Bacterium Isolated from an HCH Dumpsite.</title>
        <authorList>
            <person name="Kumar Singh A."/>
            <person name="Sangwan N."/>
            <person name="Sharma A."/>
            <person name="Gupta V."/>
            <person name="Khurana J.P."/>
            <person name="Lal R."/>
        </authorList>
    </citation>
    <scope>NUCLEOTIDE SEQUENCE [LARGE SCALE GENOMIC DNA]</scope>
    <source>
        <strain evidence="4 5">P25</strain>
    </source>
</reference>
<name>T0I122_9SPHN</name>
<dbReference type="SUPFAM" id="SSF53383">
    <property type="entry name" value="PLP-dependent transferases"/>
    <property type="match status" value="1"/>
</dbReference>
<dbReference type="EMBL" id="ATHO01000110">
    <property type="protein sequence ID" value="EQB05335.1"/>
    <property type="molecule type" value="Genomic_DNA"/>
</dbReference>
<feature type="domain" description="Aminotransferase class V" evidence="3">
    <location>
        <begin position="44"/>
        <end position="261"/>
    </location>
</feature>
<feature type="chain" id="PRO_5004576902" description="Aminotransferase class V domain-containing protein" evidence="2">
    <location>
        <begin position="28"/>
        <end position="419"/>
    </location>
</feature>
<dbReference type="Gene3D" id="3.40.640.10">
    <property type="entry name" value="Type I PLP-dependent aspartate aminotransferase-like (Major domain)"/>
    <property type="match status" value="1"/>
</dbReference>
<evidence type="ECO:0000313" key="5">
    <source>
        <dbReference type="Proteomes" id="UP000015525"/>
    </source>
</evidence>
<dbReference type="AlphaFoldDB" id="T0I122"/>
<dbReference type="InterPro" id="IPR006311">
    <property type="entry name" value="TAT_signal"/>
</dbReference>
<evidence type="ECO:0000259" key="3">
    <source>
        <dbReference type="Pfam" id="PF00266"/>
    </source>
</evidence>
<keyword evidence="5" id="KW-1185">Reference proteome</keyword>
<keyword evidence="2" id="KW-0732">Signal</keyword>
<evidence type="ECO:0000313" key="4">
    <source>
        <dbReference type="EMBL" id="EQB05335.1"/>
    </source>
</evidence>
<evidence type="ECO:0000256" key="2">
    <source>
        <dbReference type="SAM" id="SignalP"/>
    </source>
</evidence>
<dbReference type="InterPro" id="IPR015422">
    <property type="entry name" value="PyrdxlP-dep_Trfase_small"/>
</dbReference>
<dbReference type="InterPro" id="IPR015424">
    <property type="entry name" value="PyrdxlP-dep_Trfase"/>
</dbReference>
<sequence>MMLSRRQALGGAVAAMPLAAGAMQAPAAPVLPDKASFAAGPLAYLDNASTHPISIGARAAIDAYMESRMLAPMAKNQRRQDMARPLGKFAGLMNADADELTWVQSTTMGEQMVLRAMGFPAAGGRIVTDTLHFYASFPMYMEMARQGIDVRWVTARDGRIALEDMAEAIRPGTKLVMLSLVSTYNGFTHDLKAVCDLAHPAGALVYADIIHAAGAIPVDLHASGVDFAACATYKWLMGDFGLGFLYVRRGVADLLPRTEYGYYGFAKPGAPPGIGLSPPETHVYPLDPPGAWPVAYMKRGGAIGHFATGTYSHAVPAQLDYSLDYIARLSVPAIQAHAQALIRQLREELSRKGYRIITPPEARVPLLTCLLANAKAVLAEPLAKAQVRLSLHDNHFRVSPSVYNDQKDIERLIAALPPV</sequence>
<dbReference type="PANTHER" id="PTHR43586">
    <property type="entry name" value="CYSTEINE DESULFURASE"/>
    <property type="match status" value="1"/>
</dbReference>
<dbReference type="PROSITE" id="PS51318">
    <property type="entry name" value="TAT"/>
    <property type="match status" value="1"/>
</dbReference>
<accession>T0I122</accession>
<dbReference type="Gene3D" id="3.90.1150.10">
    <property type="entry name" value="Aspartate Aminotransferase, domain 1"/>
    <property type="match status" value="1"/>
</dbReference>
<evidence type="ECO:0000256" key="1">
    <source>
        <dbReference type="ARBA" id="ARBA00022898"/>
    </source>
</evidence>